<proteinExistence type="predicted"/>
<dbReference type="InterPro" id="IPR010387">
    <property type="entry name" value="QueT"/>
</dbReference>
<comment type="caution">
    <text evidence="2">The sequence shown here is derived from an EMBL/GenBank/DDBJ whole genome shotgun (WGS) entry which is preliminary data.</text>
</comment>
<name>A0A9D1H5I2_9FIRM</name>
<feature type="transmembrane region" description="Helical" evidence="1">
    <location>
        <begin position="109"/>
        <end position="132"/>
    </location>
</feature>
<keyword evidence="1" id="KW-0812">Transmembrane</keyword>
<dbReference type="PANTHER" id="PTHR40044:SF1">
    <property type="entry name" value="INTEGRAL MEMBRANE PROTEIN"/>
    <property type="match status" value="1"/>
</dbReference>
<sequence length="186" mass="19747">MKLVKIALIGALYTALTMAIAPLAYGTVQFRISEALTLLPLFSPLGIWGVTFGCFLSNLLGFLLGTNPIGLIDAVCGTLATLIAALITHRIGQIPFSSLSQSKARLTRALLAPIPVVVSNGLIVGLELALVFGGNPGESLPYIWAFQGISVAAGEIVVCYTLGMLLTFALYRADLYKRLFSETRTA</sequence>
<reference evidence="2" key="2">
    <citation type="journal article" date="2021" name="PeerJ">
        <title>Extensive microbial diversity within the chicken gut microbiome revealed by metagenomics and culture.</title>
        <authorList>
            <person name="Gilroy R."/>
            <person name="Ravi A."/>
            <person name="Getino M."/>
            <person name="Pursley I."/>
            <person name="Horton D.L."/>
            <person name="Alikhan N.F."/>
            <person name="Baker D."/>
            <person name="Gharbi K."/>
            <person name="Hall N."/>
            <person name="Watson M."/>
            <person name="Adriaenssens E.M."/>
            <person name="Foster-Nyarko E."/>
            <person name="Jarju S."/>
            <person name="Secka A."/>
            <person name="Antonio M."/>
            <person name="Oren A."/>
            <person name="Chaudhuri R.R."/>
            <person name="La Ragione R."/>
            <person name="Hildebrand F."/>
            <person name="Pallen M.J."/>
        </authorList>
    </citation>
    <scope>NUCLEOTIDE SEQUENCE</scope>
    <source>
        <strain evidence="2">ChiBcec7-5410</strain>
    </source>
</reference>
<reference evidence="2" key="1">
    <citation type="submission" date="2020-10" db="EMBL/GenBank/DDBJ databases">
        <authorList>
            <person name="Gilroy R."/>
        </authorList>
    </citation>
    <scope>NUCLEOTIDE SEQUENCE</scope>
    <source>
        <strain evidence="2">ChiBcec7-5410</strain>
    </source>
</reference>
<keyword evidence="1" id="KW-1133">Transmembrane helix</keyword>
<feature type="transmembrane region" description="Helical" evidence="1">
    <location>
        <begin position="6"/>
        <end position="26"/>
    </location>
</feature>
<accession>A0A9D1H5I2</accession>
<dbReference type="Proteomes" id="UP000824160">
    <property type="component" value="Unassembled WGS sequence"/>
</dbReference>
<evidence type="ECO:0000313" key="3">
    <source>
        <dbReference type="Proteomes" id="UP000824160"/>
    </source>
</evidence>
<protein>
    <submittedName>
        <fullName evidence="2">QueT transporter family protein</fullName>
    </submittedName>
</protein>
<dbReference type="PIRSF" id="PIRSF031501">
    <property type="entry name" value="QueT"/>
    <property type="match status" value="1"/>
</dbReference>
<dbReference type="Pfam" id="PF06177">
    <property type="entry name" value="QueT"/>
    <property type="match status" value="1"/>
</dbReference>
<dbReference type="PANTHER" id="PTHR40044">
    <property type="entry name" value="INTEGRAL MEMBRANE PROTEIN-RELATED"/>
    <property type="match status" value="1"/>
</dbReference>
<keyword evidence="1" id="KW-0472">Membrane</keyword>
<organism evidence="2 3">
    <name type="scientific">Candidatus Faecivivens stercoripullorum</name>
    <dbReference type="NCBI Taxonomy" id="2840805"/>
    <lineage>
        <taxon>Bacteria</taxon>
        <taxon>Bacillati</taxon>
        <taxon>Bacillota</taxon>
        <taxon>Clostridia</taxon>
        <taxon>Eubacteriales</taxon>
        <taxon>Oscillospiraceae</taxon>
        <taxon>Oscillospiraceae incertae sedis</taxon>
        <taxon>Candidatus Faecivivens</taxon>
    </lineage>
</organism>
<dbReference type="AlphaFoldDB" id="A0A9D1H5I2"/>
<evidence type="ECO:0000256" key="1">
    <source>
        <dbReference type="SAM" id="Phobius"/>
    </source>
</evidence>
<feature type="transmembrane region" description="Helical" evidence="1">
    <location>
        <begin position="144"/>
        <end position="171"/>
    </location>
</feature>
<evidence type="ECO:0000313" key="2">
    <source>
        <dbReference type="EMBL" id="HIT94280.1"/>
    </source>
</evidence>
<dbReference type="EMBL" id="DVLW01000103">
    <property type="protein sequence ID" value="HIT94280.1"/>
    <property type="molecule type" value="Genomic_DNA"/>
</dbReference>
<feature type="transmembrane region" description="Helical" evidence="1">
    <location>
        <begin position="38"/>
        <end position="63"/>
    </location>
</feature>
<gene>
    <name evidence="2" type="ORF">IAC43_03775</name>
</gene>